<sequence length="108" mass="12256">MKELCNSCKIDDSALVHYVIKCINERQENKTLYGCNNLAEFKEKMCESKVKTAPNCVSVKKDGLHMKGDQRTVTISPVVKVHVELQHPSELPELEDGLKRLEKPDSMI</sequence>
<comment type="caution">
    <text evidence="1">The sequence shown here is derived from an EMBL/GenBank/DDBJ whole genome shotgun (WGS) entry which is preliminary data.</text>
</comment>
<accession>A0A8X7CKU1</accession>
<dbReference type="AlphaFoldDB" id="A0A8X7CKU1"/>
<name>A0A8X7CKU1_9ARAC</name>
<reference evidence="1" key="1">
    <citation type="submission" date="2020-08" db="EMBL/GenBank/DDBJ databases">
        <title>Multicomponent nature underlies the extraordinary mechanical properties of spider dragline silk.</title>
        <authorList>
            <person name="Kono N."/>
            <person name="Nakamura H."/>
            <person name="Mori M."/>
            <person name="Yoshida Y."/>
            <person name="Ohtoshi R."/>
            <person name="Malay A.D."/>
            <person name="Moran D.A.P."/>
            <person name="Tomita M."/>
            <person name="Numata K."/>
            <person name="Arakawa K."/>
        </authorList>
    </citation>
    <scope>NUCLEOTIDE SEQUENCE</scope>
</reference>
<keyword evidence="2" id="KW-1185">Reference proteome</keyword>
<protein>
    <submittedName>
        <fullName evidence="1">Uncharacterized protein</fullName>
    </submittedName>
</protein>
<evidence type="ECO:0000313" key="2">
    <source>
        <dbReference type="Proteomes" id="UP000886998"/>
    </source>
</evidence>
<gene>
    <name evidence="1" type="ORF">TNIN_379901</name>
</gene>
<proteinExistence type="predicted"/>
<dbReference type="Proteomes" id="UP000886998">
    <property type="component" value="Unassembled WGS sequence"/>
</dbReference>
<dbReference type="EMBL" id="BMAV01018727">
    <property type="protein sequence ID" value="GFY71316.1"/>
    <property type="molecule type" value="Genomic_DNA"/>
</dbReference>
<dbReference type="OrthoDB" id="3863715at2759"/>
<organism evidence="1 2">
    <name type="scientific">Trichonephila inaurata madagascariensis</name>
    <dbReference type="NCBI Taxonomy" id="2747483"/>
    <lineage>
        <taxon>Eukaryota</taxon>
        <taxon>Metazoa</taxon>
        <taxon>Ecdysozoa</taxon>
        <taxon>Arthropoda</taxon>
        <taxon>Chelicerata</taxon>
        <taxon>Arachnida</taxon>
        <taxon>Araneae</taxon>
        <taxon>Araneomorphae</taxon>
        <taxon>Entelegynae</taxon>
        <taxon>Araneoidea</taxon>
        <taxon>Nephilidae</taxon>
        <taxon>Trichonephila</taxon>
        <taxon>Trichonephila inaurata</taxon>
    </lineage>
</organism>
<evidence type="ECO:0000313" key="1">
    <source>
        <dbReference type="EMBL" id="GFY71316.1"/>
    </source>
</evidence>